<dbReference type="EMBL" id="SGIS01000049">
    <property type="protein sequence ID" value="RZF60809.1"/>
    <property type="molecule type" value="Genomic_DNA"/>
</dbReference>
<evidence type="ECO:0008006" key="3">
    <source>
        <dbReference type="Google" id="ProtNLM"/>
    </source>
</evidence>
<evidence type="ECO:0000313" key="2">
    <source>
        <dbReference type="Proteomes" id="UP000292085"/>
    </source>
</evidence>
<gene>
    <name evidence="1" type="ORF">EWE75_21100</name>
</gene>
<reference evidence="1 2" key="1">
    <citation type="submission" date="2019-02" db="EMBL/GenBank/DDBJ databases">
        <authorList>
            <person name="Li Y."/>
        </authorList>
    </citation>
    <scope>NUCLEOTIDE SEQUENCE [LARGE SCALE GENOMIC DNA]</scope>
    <source>
        <strain evidence="1 2">3-7</strain>
    </source>
</reference>
<evidence type="ECO:0000313" key="1">
    <source>
        <dbReference type="EMBL" id="RZF60809.1"/>
    </source>
</evidence>
<dbReference type="Proteomes" id="UP000292085">
    <property type="component" value="Unassembled WGS sequence"/>
</dbReference>
<organism evidence="1 2">
    <name type="scientific">Sphingomonas populi</name>
    <dbReference type="NCBI Taxonomy" id="2484750"/>
    <lineage>
        <taxon>Bacteria</taxon>
        <taxon>Pseudomonadati</taxon>
        <taxon>Pseudomonadota</taxon>
        <taxon>Alphaproteobacteria</taxon>
        <taxon>Sphingomonadales</taxon>
        <taxon>Sphingomonadaceae</taxon>
        <taxon>Sphingomonas</taxon>
    </lineage>
</organism>
<proteinExistence type="predicted"/>
<protein>
    <recommendedName>
        <fullName evidence="3">Nucleotidyltransferase family protein</fullName>
    </recommendedName>
</protein>
<sequence length="186" mass="20111">MPRPYRADFESALRMFARVSRALSAQGYEAPVLVGGGAVELYSTGAISTGDFDIVTARQSAFEAVLQDHGFVRPSGPGVATRGWIHPEFRLGFEVVSSTLLDGMADRQRVEMIDLGQDGSASIISLEDMIADRMGQFASGTAPDMLGQARALYALHSDMDRAYLARRIVEETAGDFSIEDLEGDSL</sequence>
<comment type="caution">
    <text evidence="1">The sequence shown here is derived from an EMBL/GenBank/DDBJ whole genome shotgun (WGS) entry which is preliminary data.</text>
</comment>
<dbReference type="RefSeq" id="WP_130160072.1">
    <property type="nucleotide sequence ID" value="NZ_SGIS01000049.1"/>
</dbReference>
<keyword evidence="2" id="KW-1185">Reference proteome</keyword>
<dbReference type="AlphaFoldDB" id="A0A4Q6XV99"/>
<dbReference type="OrthoDB" id="7432624at2"/>
<accession>A0A4Q6XV99</accession>
<name>A0A4Q6XV99_9SPHN</name>